<dbReference type="SMART" id="SM00729">
    <property type="entry name" value="Elp3"/>
    <property type="match status" value="1"/>
</dbReference>
<dbReference type="RefSeq" id="WP_219964658.1">
    <property type="nucleotide sequence ID" value="NZ_JAGFNZ010000002.1"/>
</dbReference>
<dbReference type="InterPro" id="IPR007197">
    <property type="entry name" value="rSAM"/>
</dbReference>
<feature type="domain" description="Radical SAM core" evidence="8">
    <location>
        <begin position="48"/>
        <end position="270"/>
    </location>
</feature>
<evidence type="ECO:0000259" key="8">
    <source>
        <dbReference type="PROSITE" id="PS51918"/>
    </source>
</evidence>
<dbReference type="InterPro" id="IPR006638">
    <property type="entry name" value="Elp3/MiaA/NifB-like_rSAM"/>
</dbReference>
<keyword evidence="3" id="KW-0949">S-adenosyl-L-methionine</keyword>
<name>A0ABS7DMC2_9FIRM</name>
<dbReference type="PIRSF" id="PIRSF004762">
    <property type="entry name" value="CHP00423"/>
    <property type="match status" value="1"/>
</dbReference>
<dbReference type="SUPFAM" id="SSF102114">
    <property type="entry name" value="Radical SAM enzymes"/>
    <property type="match status" value="1"/>
</dbReference>
<protein>
    <submittedName>
        <fullName evidence="9">[FeFe] hydrogenase H-cluster radical SAM maturase HydE</fullName>
    </submittedName>
</protein>
<reference evidence="9 10" key="1">
    <citation type="submission" date="2021-03" db="EMBL/GenBank/DDBJ databases">
        <title>Caproiciproducens sp. nov. isolated from feces of cow.</title>
        <authorList>
            <person name="Choi J.-Y."/>
        </authorList>
    </citation>
    <scope>NUCLEOTIDE SEQUENCE [LARGE SCALE GENOMIC DNA]</scope>
    <source>
        <strain evidence="9 10">AGMB10547</strain>
    </source>
</reference>
<dbReference type="InterPro" id="IPR013785">
    <property type="entry name" value="Aldolase_TIM"/>
</dbReference>
<gene>
    <name evidence="9" type="primary">hydE</name>
    <name evidence="9" type="ORF">J5W02_05385</name>
</gene>
<dbReference type="SFLD" id="SFLDF00348">
    <property type="entry name" value="FeFe_hydrogenase_maturase_(Hyd"/>
    <property type="match status" value="1"/>
</dbReference>
<evidence type="ECO:0000256" key="5">
    <source>
        <dbReference type="ARBA" id="ARBA00023004"/>
    </source>
</evidence>
<keyword evidence="6" id="KW-0411">Iron-sulfur</keyword>
<comment type="caution">
    <text evidence="9">The sequence shown here is derived from an EMBL/GenBank/DDBJ whole genome shotgun (WGS) entry which is preliminary data.</text>
</comment>
<evidence type="ECO:0000256" key="4">
    <source>
        <dbReference type="ARBA" id="ARBA00022723"/>
    </source>
</evidence>
<dbReference type="PROSITE" id="PS51918">
    <property type="entry name" value="RADICAL_SAM"/>
    <property type="match status" value="1"/>
</dbReference>
<dbReference type="CDD" id="cd01335">
    <property type="entry name" value="Radical_SAM"/>
    <property type="match status" value="1"/>
</dbReference>
<dbReference type="InterPro" id="IPR058240">
    <property type="entry name" value="rSAM_sf"/>
</dbReference>
<evidence type="ECO:0000256" key="7">
    <source>
        <dbReference type="ARBA" id="ARBA00034078"/>
    </source>
</evidence>
<proteinExistence type="predicted"/>
<comment type="cofactor">
    <cofactor evidence="7">
        <name>[2Fe-2S] cluster</name>
        <dbReference type="ChEBI" id="CHEBI:190135"/>
    </cofactor>
</comment>
<dbReference type="SMART" id="SM00876">
    <property type="entry name" value="BATS"/>
    <property type="match status" value="1"/>
</dbReference>
<dbReference type="PANTHER" id="PTHR43726:SF1">
    <property type="entry name" value="BIOTIN SYNTHASE"/>
    <property type="match status" value="1"/>
</dbReference>
<comment type="cofactor">
    <cofactor evidence="1">
        <name>[4Fe-4S] cluster</name>
        <dbReference type="ChEBI" id="CHEBI:49883"/>
    </cofactor>
</comment>
<evidence type="ECO:0000256" key="3">
    <source>
        <dbReference type="ARBA" id="ARBA00022691"/>
    </source>
</evidence>
<keyword evidence="4" id="KW-0479">Metal-binding</keyword>
<evidence type="ECO:0000313" key="10">
    <source>
        <dbReference type="Proteomes" id="UP000719942"/>
    </source>
</evidence>
<dbReference type="InterPro" id="IPR010722">
    <property type="entry name" value="BATS_dom"/>
</dbReference>
<evidence type="ECO:0000256" key="2">
    <source>
        <dbReference type="ARBA" id="ARBA00022485"/>
    </source>
</evidence>
<evidence type="ECO:0000313" key="9">
    <source>
        <dbReference type="EMBL" id="MBW7572241.1"/>
    </source>
</evidence>
<keyword evidence="2" id="KW-0004">4Fe-4S</keyword>
<accession>A0ABS7DMC2</accession>
<sequence length="350" mass="39725">MKALIDRLYKERTLSKEDFGLLLTHCTPENSEYLFQLAQSVSKKYFGNRIYVRGLIEFTNYCRNDCYYCGIRRGNSRAQRYRLTKEEILSCCENGYELGFRTFVLQGGEDPFYTDEDIAGLVSSIKKSYPDCAVTLSIGEKSREAYQKYFEAGADRYLLRHETANAAHYGKLHPQNQTLQNRMECLWQLKEIGYQVGTGFMVGSPFQTVENLAEDLLFIRQLQPAMVGIGPYIPHHDTPFADQPAGSLELTLFLIGILRLMLPNALIPATTALGTIHPNGREKGILAGANVVMPNLSPVKVRKKYELYDNKICTGEEAAECRFCLQNRMESIGYRIVVDRGDFCPVNLND</sequence>
<dbReference type="EMBL" id="JAGFNZ010000002">
    <property type="protein sequence ID" value="MBW7572241.1"/>
    <property type="molecule type" value="Genomic_DNA"/>
</dbReference>
<keyword evidence="5" id="KW-0408">Iron</keyword>
<dbReference type="Proteomes" id="UP000719942">
    <property type="component" value="Unassembled WGS sequence"/>
</dbReference>
<evidence type="ECO:0000256" key="6">
    <source>
        <dbReference type="ARBA" id="ARBA00023014"/>
    </source>
</evidence>
<organism evidence="9 10">
    <name type="scientific">Caproiciproducens faecalis</name>
    <dbReference type="NCBI Taxonomy" id="2820301"/>
    <lineage>
        <taxon>Bacteria</taxon>
        <taxon>Bacillati</taxon>
        <taxon>Bacillota</taxon>
        <taxon>Clostridia</taxon>
        <taxon>Eubacteriales</taxon>
        <taxon>Acutalibacteraceae</taxon>
        <taxon>Caproiciproducens</taxon>
    </lineage>
</organism>
<dbReference type="InterPro" id="IPR024021">
    <property type="entry name" value="FeFe-hyd_HydE_rSAM"/>
</dbReference>
<dbReference type="SFLD" id="SFLDG01280">
    <property type="entry name" value="HydE/PylB-like"/>
    <property type="match status" value="1"/>
</dbReference>
<dbReference type="PANTHER" id="PTHR43726">
    <property type="entry name" value="3-METHYLORNITHINE SYNTHASE"/>
    <property type="match status" value="1"/>
</dbReference>
<dbReference type="Pfam" id="PF04055">
    <property type="entry name" value="Radical_SAM"/>
    <property type="match status" value="1"/>
</dbReference>
<dbReference type="SFLD" id="SFLDS00029">
    <property type="entry name" value="Radical_SAM"/>
    <property type="match status" value="1"/>
</dbReference>
<dbReference type="SFLD" id="SFLDG01060">
    <property type="entry name" value="BATS_domain_containing"/>
    <property type="match status" value="1"/>
</dbReference>
<keyword evidence="10" id="KW-1185">Reference proteome</keyword>
<dbReference type="Gene3D" id="3.20.20.70">
    <property type="entry name" value="Aldolase class I"/>
    <property type="match status" value="1"/>
</dbReference>
<dbReference type="InterPro" id="IPR034422">
    <property type="entry name" value="HydE/PylB-like"/>
</dbReference>
<evidence type="ECO:0000256" key="1">
    <source>
        <dbReference type="ARBA" id="ARBA00001966"/>
    </source>
</evidence>
<dbReference type="NCBIfam" id="TIGR03956">
    <property type="entry name" value="rSAM_HydE"/>
    <property type="match status" value="1"/>
</dbReference>